<proteinExistence type="predicted"/>
<dbReference type="Proteomes" id="UP000179275">
    <property type="component" value="Unassembled WGS sequence"/>
</dbReference>
<dbReference type="AlphaFoldDB" id="A0A1F6W1S8"/>
<reference evidence="1 2" key="1">
    <citation type="journal article" date="2016" name="Nat. Commun.">
        <title>Thousands of microbial genomes shed light on interconnected biogeochemical processes in an aquifer system.</title>
        <authorList>
            <person name="Anantharaman K."/>
            <person name="Brown C.T."/>
            <person name="Hug L.A."/>
            <person name="Sharon I."/>
            <person name="Castelle C.J."/>
            <person name="Probst A.J."/>
            <person name="Thomas B.C."/>
            <person name="Singh A."/>
            <person name="Wilkins M.J."/>
            <person name="Karaoz U."/>
            <person name="Brodie E.L."/>
            <person name="Williams K.H."/>
            <person name="Hubbard S.S."/>
            <person name="Banfield J.F."/>
        </authorList>
    </citation>
    <scope>NUCLEOTIDE SEQUENCE [LARGE SCALE GENOMIC DNA]</scope>
</reference>
<organism evidence="1 2">
    <name type="scientific">Candidatus Nomurabacteria bacterium RIFCSPHIGHO2_02_FULL_42_19</name>
    <dbReference type="NCBI Taxonomy" id="1801756"/>
    <lineage>
        <taxon>Bacteria</taxon>
        <taxon>Candidatus Nomuraibacteriota</taxon>
    </lineage>
</organism>
<evidence type="ECO:0000313" key="1">
    <source>
        <dbReference type="EMBL" id="OGI75883.1"/>
    </source>
</evidence>
<evidence type="ECO:0000313" key="2">
    <source>
        <dbReference type="Proteomes" id="UP000179275"/>
    </source>
</evidence>
<protein>
    <recommendedName>
        <fullName evidence="3">DUF4258 domain-containing protein</fullName>
    </recommendedName>
</protein>
<dbReference type="EMBL" id="MFUG01000014">
    <property type="protein sequence ID" value="OGI75883.1"/>
    <property type="molecule type" value="Genomic_DNA"/>
</dbReference>
<evidence type="ECO:0008006" key="3">
    <source>
        <dbReference type="Google" id="ProtNLM"/>
    </source>
</evidence>
<accession>A0A1F6W1S8</accession>
<name>A0A1F6W1S8_9BACT</name>
<dbReference type="STRING" id="1801756.A3C67_03385"/>
<sequence length="85" mass="10143">MSIFFTKHALDKFETLKKHKFIVFKRKVMETLERPDLIDYSRLPLLIAQSKIDKDHVLRVVYKEEKGVIKVITFYPGRSKNYGKK</sequence>
<comment type="caution">
    <text evidence="1">The sequence shown here is derived from an EMBL/GenBank/DDBJ whole genome shotgun (WGS) entry which is preliminary data.</text>
</comment>
<gene>
    <name evidence="1" type="ORF">A3C67_03385</name>
</gene>